<keyword evidence="3" id="KW-0238">DNA-binding</keyword>
<dbReference type="EMBL" id="SLTR01000288">
    <property type="protein sequence ID" value="TDA88227.1"/>
    <property type="molecule type" value="Genomic_DNA"/>
</dbReference>
<dbReference type="PROSITE" id="PS50931">
    <property type="entry name" value="HTH_LYSR"/>
    <property type="match status" value="1"/>
</dbReference>
<comment type="caution">
    <text evidence="6">The sequence shown here is derived from an EMBL/GenBank/DDBJ whole genome shotgun (WGS) entry which is preliminary data.</text>
</comment>
<comment type="similarity">
    <text evidence="1">Belongs to the LysR transcriptional regulatory family.</text>
</comment>
<sequence>QPSLSVQLKNLEQRLGAQLFVRSPRGVMLTDAGTVLLSHAEGLLRSVRDAKLAVRQAGEDASGRVVFGFPSSVSMVLSVPLAETIRHEHPKIRLRAV</sequence>
<dbReference type="Pfam" id="PF00126">
    <property type="entry name" value="HTH_1"/>
    <property type="match status" value="1"/>
</dbReference>
<dbReference type="SUPFAM" id="SSF46785">
    <property type="entry name" value="Winged helix' DNA-binding domain"/>
    <property type="match status" value="1"/>
</dbReference>
<dbReference type="PANTHER" id="PTHR30346:SF0">
    <property type="entry name" value="HCA OPERON TRANSCRIPTIONAL ACTIVATOR HCAR"/>
    <property type="match status" value="1"/>
</dbReference>
<evidence type="ECO:0000256" key="3">
    <source>
        <dbReference type="ARBA" id="ARBA00023125"/>
    </source>
</evidence>
<keyword evidence="7" id="KW-1185">Reference proteome</keyword>
<name>A0ABY2D2U9_9GAMM</name>
<evidence type="ECO:0000256" key="2">
    <source>
        <dbReference type="ARBA" id="ARBA00023015"/>
    </source>
</evidence>
<evidence type="ECO:0000259" key="5">
    <source>
        <dbReference type="PROSITE" id="PS50931"/>
    </source>
</evidence>
<evidence type="ECO:0000256" key="4">
    <source>
        <dbReference type="ARBA" id="ARBA00023163"/>
    </source>
</evidence>
<protein>
    <submittedName>
        <fullName evidence="6">LysR family transcriptional regulator</fullName>
    </submittedName>
</protein>
<feature type="non-terminal residue" evidence="6">
    <location>
        <position position="97"/>
    </location>
</feature>
<feature type="domain" description="HTH lysR-type" evidence="5">
    <location>
        <begin position="1"/>
        <end position="30"/>
    </location>
</feature>
<evidence type="ECO:0000256" key="1">
    <source>
        <dbReference type="ARBA" id="ARBA00009437"/>
    </source>
</evidence>
<evidence type="ECO:0000313" key="6">
    <source>
        <dbReference type="EMBL" id="TDA88227.1"/>
    </source>
</evidence>
<feature type="non-terminal residue" evidence="6">
    <location>
        <position position="1"/>
    </location>
</feature>
<dbReference type="InterPro" id="IPR036388">
    <property type="entry name" value="WH-like_DNA-bd_sf"/>
</dbReference>
<evidence type="ECO:0000313" key="7">
    <source>
        <dbReference type="Proteomes" id="UP000294823"/>
    </source>
</evidence>
<keyword evidence="2" id="KW-0805">Transcription regulation</keyword>
<organism evidence="6 7">
    <name type="scientific">Halomonas marinisediminis</name>
    <dbReference type="NCBI Taxonomy" id="2546095"/>
    <lineage>
        <taxon>Bacteria</taxon>
        <taxon>Pseudomonadati</taxon>
        <taxon>Pseudomonadota</taxon>
        <taxon>Gammaproteobacteria</taxon>
        <taxon>Oceanospirillales</taxon>
        <taxon>Halomonadaceae</taxon>
        <taxon>Halomonas</taxon>
    </lineage>
</organism>
<gene>
    <name evidence="6" type="ORF">E0702_16725</name>
</gene>
<dbReference type="Gene3D" id="1.10.10.10">
    <property type="entry name" value="Winged helix-like DNA-binding domain superfamily/Winged helix DNA-binding domain"/>
    <property type="match status" value="1"/>
</dbReference>
<keyword evidence="4" id="KW-0804">Transcription</keyword>
<proteinExistence type="inferred from homology"/>
<dbReference type="RefSeq" id="WP_132045689.1">
    <property type="nucleotide sequence ID" value="NZ_SLTR01000288.1"/>
</dbReference>
<reference evidence="6 7" key="1">
    <citation type="submission" date="2019-03" db="EMBL/GenBank/DDBJ databases">
        <title>Halomonas marinisediminis sp. nov., a moderately halophilic bacterium isolated from the Bohai Gulf.</title>
        <authorList>
            <person name="Ji X."/>
        </authorList>
    </citation>
    <scope>NUCLEOTIDE SEQUENCE [LARGE SCALE GENOMIC DNA]</scope>
    <source>
        <strain evidence="6 7">204</strain>
    </source>
</reference>
<dbReference type="PANTHER" id="PTHR30346">
    <property type="entry name" value="TRANSCRIPTIONAL DUAL REGULATOR HCAR-RELATED"/>
    <property type="match status" value="1"/>
</dbReference>
<dbReference type="Proteomes" id="UP000294823">
    <property type="component" value="Unassembled WGS sequence"/>
</dbReference>
<dbReference type="PRINTS" id="PR00039">
    <property type="entry name" value="HTHLYSR"/>
</dbReference>
<dbReference type="InterPro" id="IPR000847">
    <property type="entry name" value="LysR_HTH_N"/>
</dbReference>
<dbReference type="InterPro" id="IPR036390">
    <property type="entry name" value="WH_DNA-bd_sf"/>
</dbReference>
<accession>A0ABY2D2U9</accession>